<comment type="caution">
    <text evidence="2">The sequence shown here is derived from an EMBL/GenBank/DDBJ whole genome shotgun (WGS) entry which is preliminary data.</text>
</comment>
<feature type="transmembrane region" description="Helical" evidence="1">
    <location>
        <begin position="7"/>
        <end position="27"/>
    </location>
</feature>
<keyword evidence="1" id="KW-0812">Transmembrane</keyword>
<dbReference type="OrthoDB" id="1952449at2"/>
<keyword evidence="1" id="KW-0472">Membrane</keyword>
<evidence type="ECO:0000313" key="3">
    <source>
        <dbReference type="Proteomes" id="UP000050326"/>
    </source>
</evidence>
<reference evidence="2 3" key="1">
    <citation type="submission" date="2015-09" db="EMBL/GenBank/DDBJ databases">
        <title>Genome sequence of Oxobacter pfennigii DSM 3222.</title>
        <authorList>
            <person name="Poehlein A."/>
            <person name="Bengelsdorf F.R."/>
            <person name="Schiel-Bengelsdorf B."/>
            <person name="Duerre P."/>
            <person name="Daniel R."/>
        </authorList>
    </citation>
    <scope>NUCLEOTIDE SEQUENCE [LARGE SCALE GENOMIC DNA]</scope>
    <source>
        <strain evidence="2 3">DSM 3222</strain>
    </source>
</reference>
<name>A0A0P8WTQ6_9CLOT</name>
<organism evidence="2 3">
    <name type="scientific">Oxobacter pfennigii</name>
    <dbReference type="NCBI Taxonomy" id="36849"/>
    <lineage>
        <taxon>Bacteria</taxon>
        <taxon>Bacillati</taxon>
        <taxon>Bacillota</taxon>
        <taxon>Clostridia</taxon>
        <taxon>Eubacteriales</taxon>
        <taxon>Clostridiaceae</taxon>
        <taxon>Oxobacter</taxon>
    </lineage>
</organism>
<keyword evidence="1" id="KW-1133">Transmembrane helix</keyword>
<evidence type="ECO:0000256" key="1">
    <source>
        <dbReference type="SAM" id="Phobius"/>
    </source>
</evidence>
<dbReference type="Proteomes" id="UP000050326">
    <property type="component" value="Unassembled WGS sequence"/>
</dbReference>
<evidence type="ECO:0000313" key="2">
    <source>
        <dbReference type="EMBL" id="KPU46033.1"/>
    </source>
</evidence>
<gene>
    <name evidence="2" type="ORF">OXPF_05140</name>
</gene>
<dbReference type="STRING" id="36849.OXPF_05140"/>
<dbReference type="RefSeq" id="WP_054873640.1">
    <property type="nucleotide sequence ID" value="NZ_LKET01000016.1"/>
</dbReference>
<keyword evidence="3" id="KW-1185">Reference proteome</keyword>
<evidence type="ECO:0008006" key="4">
    <source>
        <dbReference type="Google" id="ProtNLM"/>
    </source>
</evidence>
<accession>A0A0P8WTQ6</accession>
<protein>
    <recommendedName>
        <fullName evidence="4">Protein TolB</fullName>
    </recommendedName>
</protein>
<dbReference type="SUPFAM" id="SSF69304">
    <property type="entry name" value="Tricorn protease N-terminal domain"/>
    <property type="match status" value="1"/>
</dbReference>
<sequence>MKKSSIAIAVTMVLIAIIGMVYVSNLYNPSKLNDNGEELSEIGEDGESAVNNSQDTRFGEYNLTLPGDDNITVEYLKTGDIVKIYAIHPVSNKSKYDILSSGTTAAYIGKDGHIWAFFNNGTNSKITPDVYEGINKSIVTGNNPVYIWADKPEFTSDGKIRFFSNLPDASNNPKISIWEIEIETGRMTKVYTPLNEDFKVLGNRDDGKLLVLDADIMAAINTADGSYENIEVKNSFIIGMTPDGTKIMCTETASDGKPDYSRLYIMDGTGKRIRSIPRLSGYNYIGYGQWYQDSEKYAYIARSQSDGKYIIAVINFHEDSVETLSYPINSAVSIPENSNVEWTADNAVLVDIGDDVISVEFH</sequence>
<proteinExistence type="predicted"/>
<dbReference type="EMBL" id="LKET01000016">
    <property type="protein sequence ID" value="KPU46033.1"/>
    <property type="molecule type" value="Genomic_DNA"/>
</dbReference>
<dbReference type="AlphaFoldDB" id="A0A0P8WTQ6"/>